<reference evidence="2" key="1">
    <citation type="journal article" date="2013" name="Genetics">
        <title>The draft genome and transcriptome of Panagrellus redivivus are shaped by the harsh demands of a free-living lifestyle.</title>
        <authorList>
            <person name="Srinivasan J."/>
            <person name="Dillman A.R."/>
            <person name="Macchietto M.G."/>
            <person name="Heikkinen L."/>
            <person name="Lakso M."/>
            <person name="Fracchia K.M."/>
            <person name="Antoshechkin I."/>
            <person name="Mortazavi A."/>
            <person name="Wong G."/>
            <person name="Sternberg P.W."/>
        </authorList>
    </citation>
    <scope>NUCLEOTIDE SEQUENCE [LARGE SCALE GENOMIC DNA]</scope>
    <source>
        <strain evidence="2">MT8872</strain>
    </source>
</reference>
<reference evidence="3" key="2">
    <citation type="submission" date="2020-10" db="UniProtKB">
        <authorList>
            <consortium name="WormBaseParasite"/>
        </authorList>
    </citation>
    <scope>IDENTIFICATION</scope>
</reference>
<proteinExistence type="predicted"/>
<sequence>MAPPITTGPRKSVREPCGVDDGDYWRNHDCESTDEKERPLKAESWSTLLLVAVIDGDCPHPPPVAASP</sequence>
<evidence type="ECO:0000256" key="1">
    <source>
        <dbReference type="SAM" id="MobiDB-lite"/>
    </source>
</evidence>
<protein>
    <submittedName>
        <fullName evidence="3">Uncharacterized protein</fullName>
    </submittedName>
</protein>
<dbReference type="Proteomes" id="UP000492821">
    <property type="component" value="Unassembled WGS sequence"/>
</dbReference>
<evidence type="ECO:0000313" key="2">
    <source>
        <dbReference type="Proteomes" id="UP000492821"/>
    </source>
</evidence>
<dbReference type="AlphaFoldDB" id="A0A7E4UM59"/>
<evidence type="ECO:0000313" key="3">
    <source>
        <dbReference type="WBParaSite" id="Pan_g10417.t1"/>
    </source>
</evidence>
<organism evidence="2 3">
    <name type="scientific">Panagrellus redivivus</name>
    <name type="common">Microworm</name>
    <dbReference type="NCBI Taxonomy" id="6233"/>
    <lineage>
        <taxon>Eukaryota</taxon>
        <taxon>Metazoa</taxon>
        <taxon>Ecdysozoa</taxon>
        <taxon>Nematoda</taxon>
        <taxon>Chromadorea</taxon>
        <taxon>Rhabditida</taxon>
        <taxon>Tylenchina</taxon>
        <taxon>Panagrolaimomorpha</taxon>
        <taxon>Panagrolaimoidea</taxon>
        <taxon>Panagrolaimidae</taxon>
        <taxon>Panagrellus</taxon>
    </lineage>
</organism>
<feature type="region of interest" description="Disordered" evidence="1">
    <location>
        <begin position="1"/>
        <end position="21"/>
    </location>
</feature>
<keyword evidence="2" id="KW-1185">Reference proteome</keyword>
<dbReference type="WBParaSite" id="Pan_g10417.t1">
    <property type="protein sequence ID" value="Pan_g10417.t1"/>
    <property type="gene ID" value="Pan_g10417"/>
</dbReference>
<accession>A0A7E4UM59</accession>
<name>A0A7E4UM59_PANRE</name>